<dbReference type="GO" id="GO:0005737">
    <property type="term" value="C:cytoplasm"/>
    <property type="evidence" value="ECO:0007669"/>
    <property type="project" value="TreeGrafter"/>
</dbReference>
<dbReference type="PIRSF" id="PIRSF000883">
    <property type="entry name" value="Pesterase_MJ0912"/>
    <property type="match status" value="1"/>
</dbReference>
<sequence length="245" mass="27722">MRFGIISDIHANLEALQTALGVLEKEGVEQIICLGDVVGYGASPRECLDIMCKNNIPTIRGNHERYVLGEINEAVKDDTMKVIEWTRDAVGADLMKFMESMPNKMLHESGFLITHGSPRNKDEYLIKLNSFIASLKFMEEKHPAIKICFHGHTHVPSIWARGHIVQNITEDKTVELDSEKTYLINPGSVGQPRDKCPLASFGILDSEAYTFQFFRREYNIEEAQRKIHEHMGFAGRFADRLSIGA</sequence>
<comment type="similarity">
    <text evidence="1">Belongs to the metallophosphoesterase superfamily. YfcE family.</text>
</comment>
<evidence type="ECO:0000313" key="4">
    <source>
        <dbReference type="Proteomes" id="UP000326354"/>
    </source>
</evidence>
<name>A0A5S9F2S3_UABAM</name>
<dbReference type="Proteomes" id="UP000326354">
    <property type="component" value="Chromosome"/>
</dbReference>
<dbReference type="InterPro" id="IPR024654">
    <property type="entry name" value="Calcineurin-like_PHP_lpxH"/>
</dbReference>
<accession>A0A5S9F2S3</accession>
<feature type="domain" description="Calcineurin-like phosphoesterase" evidence="2">
    <location>
        <begin position="1"/>
        <end position="206"/>
    </location>
</feature>
<evidence type="ECO:0000313" key="3">
    <source>
        <dbReference type="EMBL" id="BBM83975.1"/>
    </source>
</evidence>
<gene>
    <name evidence="3" type="ORF">UABAM_02330</name>
</gene>
<keyword evidence="4" id="KW-1185">Reference proteome</keyword>
<dbReference type="Pfam" id="PF12850">
    <property type="entry name" value="Metallophos_2"/>
    <property type="match status" value="1"/>
</dbReference>
<dbReference type="PANTHER" id="PTHR42850">
    <property type="entry name" value="METALLOPHOSPHOESTERASE"/>
    <property type="match status" value="1"/>
</dbReference>
<proteinExistence type="inferred from homology"/>
<dbReference type="EMBL" id="AP019860">
    <property type="protein sequence ID" value="BBM83975.1"/>
    <property type="molecule type" value="Genomic_DNA"/>
</dbReference>
<organism evidence="3 4">
    <name type="scientific">Uabimicrobium amorphum</name>
    <dbReference type="NCBI Taxonomy" id="2596890"/>
    <lineage>
        <taxon>Bacteria</taxon>
        <taxon>Pseudomonadati</taxon>
        <taxon>Planctomycetota</taxon>
        <taxon>Candidatus Uabimicrobiia</taxon>
        <taxon>Candidatus Uabimicrobiales</taxon>
        <taxon>Candidatus Uabimicrobiaceae</taxon>
        <taxon>Candidatus Uabimicrobium</taxon>
    </lineage>
</organism>
<dbReference type="RefSeq" id="WP_173013257.1">
    <property type="nucleotide sequence ID" value="NZ_AP019860.1"/>
</dbReference>
<dbReference type="GO" id="GO:0016791">
    <property type="term" value="F:phosphatase activity"/>
    <property type="evidence" value="ECO:0007669"/>
    <property type="project" value="TreeGrafter"/>
</dbReference>
<protein>
    <submittedName>
        <fullName evidence="3">Phosphoesterase</fullName>
    </submittedName>
</protein>
<dbReference type="InterPro" id="IPR011152">
    <property type="entry name" value="Pesterase_MJ0912"/>
</dbReference>
<dbReference type="InterPro" id="IPR050126">
    <property type="entry name" value="Ap4A_hydrolase"/>
</dbReference>
<evidence type="ECO:0000259" key="2">
    <source>
        <dbReference type="Pfam" id="PF12850"/>
    </source>
</evidence>
<dbReference type="Gene3D" id="3.60.21.10">
    <property type="match status" value="1"/>
</dbReference>
<evidence type="ECO:0000256" key="1">
    <source>
        <dbReference type="ARBA" id="ARBA00008950"/>
    </source>
</evidence>
<reference evidence="3 4" key="1">
    <citation type="submission" date="2019-08" db="EMBL/GenBank/DDBJ databases">
        <title>Complete genome sequence of Candidatus Uab amorphum.</title>
        <authorList>
            <person name="Shiratori T."/>
            <person name="Suzuki S."/>
            <person name="Kakizawa Y."/>
            <person name="Ishida K."/>
        </authorList>
    </citation>
    <scope>NUCLEOTIDE SEQUENCE [LARGE SCALE GENOMIC DNA]</scope>
    <source>
        <strain evidence="3 4">SRT547</strain>
    </source>
</reference>
<dbReference type="InterPro" id="IPR029052">
    <property type="entry name" value="Metallo-depent_PP-like"/>
</dbReference>
<dbReference type="SUPFAM" id="SSF56300">
    <property type="entry name" value="Metallo-dependent phosphatases"/>
    <property type="match status" value="1"/>
</dbReference>
<dbReference type="AlphaFoldDB" id="A0A5S9F2S3"/>
<dbReference type="PANTHER" id="PTHR42850:SF2">
    <property type="entry name" value="BLL5683 PROTEIN"/>
    <property type="match status" value="1"/>
</dbReference>
<dbReference type="KEGG" id="uam:UABAM_02330"/>